<evidence type="ECO:0000313" key="1">
    <source>
        <dbReference type="EMBL" id="GGO89196.1"/>
    </source>
</evidence>
<comment type="caution">
    <text evidence="1">The sequence shown here is derived from an EMBL/GenBank/DDBJ whole genome shotgun (WGS) entry which is preliminary data.</text>
</comment>
<dbReference type="EMBL" id="BMLT01000021">
    <property type="protein sequence ID" value="GGO89196.1"/>
    <property type="molecule type" value="Genomic_DNA"/>
</dbReference>
<dbReference type="Proteomes" id="UP000599578">
    <property type="component" value="Unassembled WGS sequence"/>
</dbReference>
<dbReference type="RefSeq" id="WP_229722085.1">
    <property type="nucleotide sequence ID" value="NZ_BMLT01000021.1"/>
</dbReference>
<accession>A0A917ZPZ1</accession>
<dbReference type="AlphaFoldDB" id="A0A917ZPZ1"/>
<protein>
    <submittedName>
        <fullName evidence="1">Uncharacterized protein</fullName>
    </submittedName>
</protein>
<reference evidence="1 2" key="1">
    <citation type="journal article" date="2014" name="Int. J. Syst. Evol. Microbiol.">
        <title>Complete genome sequence of Corynebacterium casei LMG S-19264T (=DSM 44701T), isolated from a smear-ripened cheese.</title>
        <authorList>
            <consortium name="US DOE Joint Genome Institute (JGI-PGF)"/>
            <person name="Walter F."/>
            <person name="Albersmeier A."/>
            <person name="Kalinowski J."/>
            <person name="Ruckert C."/>
        </authorList>
    </citation>
    <scope>NUCLEOTIDE SEQUENCE [LARGE SCALE GENOMIC DNA]</scope>
    <source>
        <strain evidence="1 2">CGMCC 1.7286</strain>
    </source>
</reference>
<sequence length="153" mass="17434">MSDMTDLEFAARTLNKWTSARNHFWVSGKGATREIRFCATSCEEPKTHSRDEWQAERERLGLDMSTNTSALINTSTPKSKYHRQIAPGVWVDVYDVIDAFDVTCPALQHLIKKALAPGRRGHKDTEQDLRDIIVSADRALELHQTRKSLHEEA</sequence>
<gene>
    <name evidence="1" type="ORF">GCM10011348_46380</name>
</gene>
<proteinExistence type="predicted"/>
<keyword evidence="2" id="KW-1185">Reference proteome</keyword>
<name>A0A917ZPZ1_9GAMM</name>
<evidence type="ECO:0000313" key="2">
    <source>
        <dbReference type="Proteomes" id="UP000599578"/>
    </source>
</evidence>
<organism evidence="1 2">
    <name type="scientific">Marinobacterium nitratireducens</name>
    <dbReference type="NCBI Taxonomy" id="518897"/>
    <lineage>
        <taxon>Bacteria</taxon>
        <taxon>Pseudomonadati</taxon>
        <taxon>Pseudomonadota</taxon>
        <taxon>Gammaproteobacteria</taxon>
        <taxon>Oceanospirillales</taxon>
        <taxon>Oceanospirillaceae</taxon>
        <taxon>Marinobacterium</taxon>
    </lineage>
</organism>